<gene>
    <name evidence="1" type="ORF">ASZ90_004767</name>
</gene>
<organism evidence="1">
    <name type="scientific">hydrocarbon metagenome</name>
    <dbReference type="NCBI Taxonomy" id="938273"/>
    <lineage>
        <taxon>unclassified sequences</taxon>
        <taxon>metagenomes</taxon>
        <taxon>ecological metagenomes</taxon>
    </lineage>
</organism>
<reference evidence="1" key="1">
    <citation type="journal article" date="2015" name="Proc. Natl. Acad. Sci. U.S.A.">
        <title>Networks of energetic and metabolic interactions define dynamics in microbial communities.</title>
        <authorList>
            <person name="Embree M."/>
            <person name="Liu J.K."/>
            <person name="Al-Bassam M.M."/>
            <person name="Zengler K."/>
        </authorList>
    </citation>
    <scope>NUCLEOTIDE SEQUENCE</scope>
</reference>
<accession>A0A0W8FXC2</accession>
<sequence length="41" mass="4538">MKRLINELSIQVTHDLSRGLISKKCRTITVLTVSKAGGQLE</sequence>
<proteinExistence type="predicted"/>
<name>A0A0W8FXC2_9ZZZZ</name>
<dbReference type="EMBL" id="LNQE01000693">
    <property type="protein sequence ID" value="KUG25410.1"/>
    <property type="molecule type" value="Genomic_DNA"/>
</dbReference>
<evidence type="ECO:0000313" key="1">
    <source>
        <dbReference type="EMBL" id="KUG25410.1"/>
    </source>
</evidence>
<protein>
    <submittedName>
        <fullName evidence="1">Uncharacterized protein</fullName>
    </submittedName>
</protein>
<dbReference type="AlphaFoldDB" id="A0A0W8FXC2"/>
<comment type="caution">
    <text evidence="1">The sequence shown here is derived from an EMBL/GenBank/DDBJ whole genome shotgun (WGS) entry which is preliminary data.</text>
</comment>